<keyword evidence="3" id="KW-1185">Reference proteome</keyword>
<evidence type="ECO:0000313" key="2">
    <source>
        <dbReference type="EMBL" id="ATQ42700.1"/>
    </source>
</evidence>
<dbReference type="InterPro" id="IPR032466">
    <property type="entry name" value="Metal_Hydrolase"/>
</dbReference>
<accession>A0A2D2AXF0</accession>
<dbReference type="PANTHER" id="PTHR11647:SF1">
    <property type="entry name" value="COLLAPSIN RESPONSE MEDIATOR PROTEIN"/>
    <property type="match status" value="1"/>
</dbReference>
<dbReference type="Proteomes" id="UP000228945">
    <property type="component" value="Chromosome"/>
</dbReference>
<gene>
    <name evidence="2" type="ORF">CSW64_09895</name>
</gene>
<sequence length="579" mass="62753">MHDLVIRNGRVVDGTGAPAFQADIAIENGVIVAVGEVRTAGRREIDAAGRIVTPGWVDIHTHYDGQVTWDPYLSPSSWHGVTTAVMGNCGVGFAPVRPDRHDWLIELMEGVEDIPGSALAEGIDWTWETFPQYLDSLDAQPRVLDVAAQVPHSAVRAYVMGERGARNEDATAQDIAEMSRIVAEGMEAGALGFSTSRTVVHVTKDGAVMPGTTAAADELLAIGRAMSEVGPGVFEMASDMAPAEPEFEWMRAMSMDTGVTVTYSLLQSPMNPRNWVKLLELNAQARAQGASITAQIACRPTGLVLGWQSTIHPFVGRQTYRDIAHLPFPERLERLRDPAVRAAILADPSKKMGPLGAIMTQGFDRMFRLQQPDGRLDYEPRAEDSIKALAEASGQAPDAVVFDMLMENDGRGYIYLPLLNYTEFSFDHIHAMMHDPNTVLSLSDGGAHCGVICDASFPTYMLTHWVRDRSRGPRLTLEKVVSMQTRDTARLYGLNDRGVLAVGMKADVNVIDFDALAIQPPEMVFDLPAGGRRMIQKAVGYVATVVSGVVTYENGEATGALPGKLIRGPQGAGARMAAE</sequence>
<dbReference type="SUPFAM" id="SSF51338">
    <property type="entry name" value="Composite domain of metallo-dependent hydrolases"/>
    <property type="match status" value="1"/>
</dbReference>
<evidence type="ECO:0000259" key="1">
    <source>
        <dbReference type="Pfam" id="PF07969"/>
    </source>
</evidence>
<dbReference type="OrthoDB" id="9766983at2"/>
<dbReference type="AlphaFoldDB" id="A0A2D2AXF0"/>
<dbReference type="Gene3D" id="3.20.20.140">
    <property type="entry name" value="Metal-dependent hydrolases"/>
    <property type="match status" value="2"/>
</dbReference>
<proteinExistence type="predicted"/>
<dbReference type="KEGG" id="cmb:CSW64_09895"/>
<name>A0A2D2AXF0_9CAUL</name>
<protein>
    <submittedName>
        <fullName evidence="2">Amidohydrolase</fullName>
    </submittedName>
</protein>
<dbReference type="Gene3D" id="2.30.40.10">
    <property type="entry name" value="Urease, subunit C, domain 1"/>
    <property type="match status" value="1"/>
</dbReference>
<dbReference type="GO" id="GO:0016812">
    <property type="term" value="F:hydrolase activity, acting on carbon-nitrogen (but not peptide) bonds, in cyclic amides"/>
    <property type="evidence" value="ECO:0007669"/>
    <property type="project" value="TreeGrafter"/>
</dbReference>
<dbReference type="Pfam" id="PF07969">
    <property type="entry name" value="Amidohydro_3"/>
    <property type="match status" value="1"/>
</dbReference>
<dbReference type="SUPFAM" id="SSF51556">
    <property type="entry name" value="Metallo-dependent hydrolases"/>
    <property type="match status" value="1"/>
</dbReference>
<dbReference type="EMBL" id="CP024201">
    <property type="protein sequence ID" value="ATQ42700.1"/>
    <property type="molecule type" value="Genomic_DNA"/>
</dbReference>
<dbReference type="InterPro" id="IPR050378">
    <property type="entry name" value="Metallo-dep_Hydrolases_sf"/>
</dbReference>
<organism evidence="2 3">
    <name type="scientific">Caulobacter mirabilis</name>
    <dbReference type="NCBI Taxonomy" id="69666"/>
    <lineage>
        <taxon>Bacteria</taxon>
        <taxon>Pseudomonadati</taxon>
        <taxon>Pseudomonadota</taxon>
        <taxon>Alphaproteobacteria</taxon>
        <taxon>Caulobacterales</taxon>
        <taxon>Caulobacteraceae</taxon>
        <taxon>Caulobacter</taxon>
    </lineage>
</organism>
<reference evidence="2 3" key="1">
    <citation type="submission" date="2017-10" db="EMBL/GenBank/DDBJ databases">
        <title>Genome sequence of Caulobacter mirabilis FWC38.</title>
        <authorList>
            <person name="Fiebig A."/>
            <person name="Crosson S."/>
        </authorList>
    </citation>
    <scope>NUCLEOTIDE SEQUENCE [LARGE SCALE GENOMIC DNA]</scope>
    <source>
        <strain evidence="2 3">FWC 38</strain>
    </source>
</reference>
<dbReference type="InterPro" id="IPR013108">
    <property type="entry name" value="Amidohydro_3"/>
</dbReference>
<keyword evidence="2" id="KW-0378">Hydrolase</keyword>
<dbReference type="GO" id="GO:0005829">
    <property type="term" value="C:cytosol"/>
    <property type="evidence" value="ECO:0007669"/>
    <property type="project" value="TreeGrafter"/>
</dbReference>
<dbReference type="InterPro" id="IPR011059">
    <property type="entry name" value="Metal-dep_hydrolase_composite"/>
</dbReference>
<feature type="domain" description="Amidohydrolase 3" evidence="1">
    <location>
        <begin position="43"/>
        <end position="552"/>
    </location>
</feature>
<evidence type="ECO:0000313" key="3">
    <source>
        <dbReference type="Proteomes" id="UP000228945"/>
    </source>
</evidence>
<dbReference type="PANTHER" id="PTHR11647">
    <property type="entry name" value="HYDRANTOINASE/DIHYDROPYRIMIDINASE FAMILY MEMBER"/>
    <property type="match status" value="1"/>
</dbReference>
<dbReference type="CDD" id="cd01297">
    <property type="entry name" value="D-aminoacylase"/>
    <property type="match status" value="1"/>
</dbReference>